<proteinExistence type="predicted"/>
<dbReference type="AlphaFoldDB" id="A0A834TYR5"/>
<reference evidence="1" key="1">
    <citation type="submission" date="2020-09" db="EMBL/GenBank/DDBJ databases">
        <title>Genome-Enabled Discovery of Anthraquinone Biosynthesis in Senna tora.</title>
        <authorList>
            <person name="Kang S.-H."/>
            <person name="Pandey R.P."/>
            <person name="Lee C.-M."/>
            <person name="Sim J.-S."/>
            <person name="Jeong J.-T."/>
            <person name="Choi B.-S."/>
            <person name="Jung M."/>
            <person name="Ginzburg D."/>
            <person name="Zhao K."/>
            <person name="Won S.Y."/>
            <person name="Oh T.-J."/>
            <person name="Yu Y."/>
            <person name="Kim N.-H."/>
            <person name="Lee O.R."/>
            <person name="Lee T.-H."/>
            <person name="Bashyal P."/>
            <person name="Kim T.-S."/>
            <person name="Lee W.-H."/>
            <person name="Kawkins C."/>
            <person name="Kim C.-K."/>
            <person name="Kim J.S."/>
            <person name="Ahn B.O."/>
            <person name="Rhee S.Y."/>
            <person name="Sohng J.K."/>
        </authorList>
    </citation>
    <scope>NUCLEOTIDE SEQUENCE</scope>
    <source>
        <tissue evidence="1">Leaf</tissue>
    </source>
</reference>
<sequence>MANFMAVRDECISQHLVYSCDQSSRDSVVNILCLVGEFI</sequence>
<keyword evidence="2" id="KW-1185">Reference proteome</keyword>
<name>A0A834TYR5_9FABA</name>
<dbReference type="Proteomes" id="UP000634136">
    <property type="component" value="Unassembled WGS sequence"/>
</dbReference>
<gene>
    <name evidence="1" type="ORF">G2W53_013431</name>
</gene>
<accession>A0A834TYR5</accession>
<comment type="caution">
    <text evidence="1">The sequence shown here is derived from an EMBL/GenBank/DDBJ whole genome shotgun (WGS) entry which is preliminary data.</text>
</comment>
<evidence type="ECO:0000313" key="2">
    <source>
        <dbReference type="Proteomes" id="UP000634136"/>
    </source>
</evidence>
<protein>
    <submittedName>
        <fullName evidence="1">Uncharacterized protein</fullName>
    </submittedName>
</protein>
<organism evidence="1 2">
    <name type="scientific">Senna tora</name>
    <dbReference type="NCBI Taxonomy" id="362788"/>
    <lineage>
        <taxon>Eukaryota</taxon>
        <taxon>Viridiplantae</taxon>
        <taxon>Streptophyta</taxon>
        <taxon>Embryophyta</taxon>
        <taxon>Tracheophyta</taxon>
        <taxon>Spermatophyta</taxon>
        <taxon>Magnoliopsida</taxon>
        <taxon>eudicotyledons</taxon>
        <taxon>Gunneridae</taxon>
        <taxon>Pentapetalae</taxon>
        <taxon>rosids</taxon>
        <taxon>fabids</taxon>
        <taxon>Fabales</taxon>
        <taxon>Fabaceae</taxon>
        <taxon>Caesalpinioideae</taxon>
        <taxon>Cassia clade</taxon>
        <taxon>Senna</taxon>
    </lineage>
</organism>
<evidence type="ECO:0000313" key="1">
    <source>
        <dbReference type="EMBL" id="KAF7831098.1"/>
    </source>
</evidence>
<dbReference type="EMBL" id="JAAIUW010000005">
    <property type="protein sequence ID" value="KAF7831098.1"/>
    <property type="molecule type" value="Genomic_DNA"/>
</dbReference>